<dbReference type="RefSeq" id="WP_138233378.1">
    <property type="nucleotide sequence ID" value="NZ_AP022578.1"/>
</dbReference>
<protein>
    <recommendedName>
        <fullName evidence="3">TetR family transcriptional regulator</fullName>
    </recommendedName>
</protein>
<evidence type="ECO:0000313" key="2">
    <source>
        <dbReference type="Proteomes" id="UP000465609"/>
    </source>
</evidence>
<name>A0ABM7IN35_9MYCO</name>
<proteinExistence type="predicted"/>
<dbReference type="EMBL" id="AP022578">
    <property type="protein sequence ID" value="BBX88223.1"/>
    <property type="molecule type" value="Genomic_DNA"/>
</dbReference>
<dbReference type="Proteomes" id="UP000465609">
    <property type="component" value="Plasmid pJCM15296"/>
</dbReference>
<gene>
    <name evidence="1" type="ORF">MAUB_64240</name>
</gene>
<sequence length="111" mass="11449">MPGRYDLSEPDAVERDLAALFPWAPDSKLHAAAELVHGGLELSGDKPTLTDDMLLNAMVTGVAVAHLVGPAPVPGGSSSGGLVGGPISHLLRKVLPGLRHGGEHEPPTFYA</sequence>
<evidence type="ECO:0008006" key="3">
    <source>
        <dbReference type="Google" id="ProtNLM"/>
    </source>
</evidence>
<keyword evidence="1" id="KW-0614">Plasmid</keyword>
<organism evidence="1 2">
    <name type="scientific">Mycolicibacterium aubagnense</name>
    <dbReference type="NCBI Taxonomy" id="319707"/>
    <lineage>
        <taxon>Bacteria</taxon>
        <taxon>Bacillati</taxon>
        <taxon>Actinomycetota</taxon>
        <taxon>Actinomycetes</taxon>
        <taxon>Mycobacteriales</taxon>
        <taxon>Mycobacteriaceae</taxon>
        <taxon>Mycolicibacterium</taxon>
    </lineage>
</organism>
<keyword evidence="2" id="KW-1185">Reference proteome</keyword>
<accession>A0ABM7IN35</accession>
<reference evidence="1 2" key="1">
    <citation type="journal article" date="2019" name="Emerg. Microbes Infect.">
        <title>Comprehensive subspecies identification of 175 nontuberculous mycobacteria species based on 7547 genomic profiles.</title>
        <authorList>
            <person name="Matsumoto Y."/>
            <person name="Kinjo T."/>
            <person name="Motooka D."/>
            <person name="Nabeya D."/>
            <person name="Jung N."/>
            <person name="Uechi K."/>
            <person name="Horii T."/>
            <person name="Iida T."/>
            <person name="Fujita J."/>
            <person name="Nakamura S."/>
        </authorList>
    </citation>
    <scope>NUCLEOTIDE SEQUENCE [LARGE SCALE GENOMIC DNA]</scope>
    <source>
        <strain evidence="1 2">JCM 15296</strain>
        <plasmid evidence="1">pJCM15296</plasmid>
    </source>
</reference>
<geneLocation type="plasmid" evidence="1 2">
    <name>pJCM15296</name>
</geneLocation>
<evidence type="ECO:0000313" key="1">
    <source>
        <dbReference type="EMBL" id="BBX88223.1"/>
    </source>
</evidence>